<comment type="caution">
    <text evidence="3">The sequence shown here is derived from an EMBL/GenBank/DDBJ whole genome shotgun (WGS) entry which is preliminary data.</text>
</comment>
<dbReference type="GO" id="GO:0008168">
    <property type="term" value="F:methyltransferase activity"/>
    <property type="evidence" value="ECO:0007669"/>
    <property type="project" value="UniProtKB-KW"/>
</dbReference>
<keyword evidence="3" id="KW-0489">Methyltransferase</keyword>
<dbReference type="Proteomes" id="UP001297272">
    <property type="component" value="Unassembled WGS sequence"/>
</dbReference>
<keyword evidence="3" id="KW-0808">Transferase</keyword>
<organism evidence="3 4">
    <name type="scientific">Tianweitania aestuarii</name>
    <dbReference type="NCBI Taxonomy" id="2814886"/>
    <lineage>
        <taxon>Bacteria</taxon>
        <taxon>Pseudomonadati</taxon>
        <taxon>Pseudomonadota</taxon>
        <taxon>Alphaproteobacteria</taxon>
        <taxon>Hyphomicrobiales</taxon>
        <taxon>Phyllobacteriaceae</taxon>
        <taxon>Tianweitania</taxon>
    </lineage>
</organism>
<evidence type="ECO:0000259" key="2">
    <source>
        <dbReference type="Pfam" id="PF02384"/>
    </source>
</evidence>
<name>A0ABS5RYW5_9HYPH</name>
<protein>
    <submittedName>
        <fullName evidence="3">N-6 DNA methylase</fullName>
    </submittedName>
</protein>
<dbReference type="PRINTS" id="PR00507">
    <property type="entry name" value="N12N6MTFRASE"/>
</dbReference>
<gene>
    <name evidence="3" type="ORF">JYU29_12490</name>
</gene>
<accession>A0ABS5RYW5</accession>
<proteinExistence type="inferred from homology"/>
<evidence type="ECO:0000313" key="3">
    <source>
        <dbReference type="EMBL" id="MBS9721502.1"/>
    </source>
</evidence>
<keyword evidence="4" id="KW-1185">Reference proteome</keyword>
<feature type="domain" description="DNA methylase adenine-specific" evidence="2">
    <location>
        <begin position="66"/>
        <end position="238"/>
    </location>
</feature>
<dbReference type="Gene3D" id="3.40.50.150">
    <property type="entry name" value="Vaccinia Virus protein VP39"/>
    <property type="match status" value="1"/>
</dbReference>
<dbReference type="InterPro" id="IPR003356">
    <property type="entry name" value="DNA_methylase_A-5"/>
</dbReference>
<dbReference type="GO" id="GO:0032259">
    <property type="term" value="P:methylation"/>
    <property type="evidence" value="ECO:0007669"/>
    <property type="project" value="UniProtKB-KW"/>
</dbReference>
<dbReference type="Pfam" id="PF02384">
    <property type="entry name" value="N6_Mtase"/>
    <property type="match status" value="1"/>
</dbReference>
<dbReference type="RefSeq" id="WP_213985157.1">
    <property type="nucleotide sequence ID" value="NZ_JAFMNX010000003.1"/>
</dbReference>
<dbReference type="EMBL" id="JAFMNX010000003">
    <property type="protein sequence ID" value="MBS9721502.1"/>
    <property type="molecule type" value="Genomic_DNA"/>
</dbReference>
<reference evidence="3 4" key="1">
    <citation type="submission" date="2021-03" db="EMBL/GenBank/DDBJ databases">
        <title>Tianweitania aestuarii sp. nov., isolated from a tidal flat.</title>
        <authorList>
            <person name="Park S."/>
            <person name="Yoon J.-H."/>
        </authorList>
    </citation>
    <scope>NUCLEOTIDE SEQUENCE [LARGE SCALE GENOMIC DNA]</scope>
    <source>
        <strain evidence="3 4">BSSL-BM11</strain>
    </source>
</reference>
<dbReference type="InterPro" id="IPR029063">
    <property type="entry name" value="SAM-dependent_MTases_sf"/>
</dbReference>
<evidence type="ECO:0000256" key="1">
    <source>
        <dbReference type="ARBA" id="ARBA00006594"/>
    </source>
</evidence>
<sequence>MTIEEHIPAAADAMSSGKRLGTFDAFVELAITTARSGRNDGLAITSSHPLLNGAAYLAFRKTVDIKTRREIGAFFSSENVAALLASKLLGVIDEDALVLDPTCGIGDLLIARAAHLPLHETLEKTLDAWGARLAGFDTREDLIRLCKGRLCIMARARGGFDEEIDPLAYFPNILVQDIFAEESHGLLSSADAVVFNPPFGKIVWHEKLDWAAGKINAAAIFLDHLTLKIGPNVPVAAVLPEVLRCGARYGRFKSALAERGYSGSFEARGQFDSWTDVDVFTTLLTRSDGPLWQSPIEPANLSLGDRFEVRVGTVVPHRDPLAGPERAYICAKTTPAWSTFTPTASRHHTGRAFLPPFVAIRRTSSPSDKMRAVGTIVEGDEPVAVENHLLVAIPNDGSVQSCEALLALLQSQAINDRLNDLMRCRHLTTGAIRSLPWKLLDE</sequence>
<comment type="similarity">
    <text evidence="1">Belongs to the N(4)/N(6)-methyltransferase family.</text>
</comment>
<evidence type="ECO:0000313" key="4">
    <source>
        <dbReference type="Proteomes" id="UP001297272"/>
    </source>
</evidence>
<dbReference type="SUPFAM" id="SSF53335">
    <property type="entry name" value="S-adenosyl-L-methionine-dependent methyltransferases"/>
    <property type="match status" value="1"/>
</dbReference>